<keyword evidence="4" id="KW-0274">FAD</keyword>
<keyword evidence="3" id="KW-0285">Flavoprotein</keyword>
<evidence type="ECO:0000313" key="8">
    <source>
        <dbReference type="EMBL" id="MBZ5752682.1"/>
    </source>
</evidence>
<name>A0ABS7UXB1_9BACI</name>
<dbReference type="SUPFAM" id="SSF51905">
    <property type="entry name" value="FAD/NAD(P)-binding domain"/>
    <property type="match status" value="2"/>
</dbReference>
<dbReference type="InterPro" id="IPR050775">
    <property type="entry name" value="FAD-binding_Monooxygenases"/>
</dbReference>
<dbReference type="PANTHER" id="PTHR43098">
    <property type="entry name" value="L-ORNITHINE N(5)-MONOOXYGENASE-RELATED"/>
    <property type="match status" value="1"/>
</dbReference>
<comment type="similarity">
    <text evidence="2">Belongs to the FAD-binding monooxygenase family.</text>
</comment>
<keyword evidence="6" id="KW-0560">Oxidoreductase</keyword>
<dbReference type="InterPro" id="IPR036188">
    <property type="entry name" value="FAD/NAD-bd_sf"/>
</dbReference>
<evidence type="ECO:0000256" key="2">
    <source>
        <dbReference type="ARBA" id="ARBA00010139"/>
    </source>
</evidence>
<keyword evidence="5" id="KW-0521">NADP</keyword>
<dbReference type="Pfam" id="PF00743">
    <property type="entry name" value="FMO-like"/>
    <property type="match status" value="1"/>
</dbReference>
<sequence>MTNQKNEVIKIDAVVVGAGFSGLYMLYRLREAGFSTRVFEAADGVGGVWHKNRYPGARCDNESIDYNFTFSEELFKEWNWSEKFSKQSEILEYLNYMADKFDLRRDIQLNTRITAAYYNEEDNRWNIQIDEGSTLSAMYFISGVGCLSAANIPSFKGIDSFEGKWYHTGNWPKENICFKGKRVGVIGTGSTGIQVIPAIAPEVDHLTVFQRTPQYSVPSRNHAYDPEYLKQVKDNFSEFKRKRRYSFGGFPNDVEARPTALDDTPEEREKLYEAAWQKGAVSSFFLETYQDLTINEEANETLAEFIRQKIREIVHDPEVAEKLSPTYFYGTKRPIQDTNYYETYNRENVSLVDVKANPIVEITPKGIRTTDGEYELDIIIFATGYDAMTGSLFKIDIRGKDGLTLREKWENGEQTKTYLGIATSGFPNMFMITGPESPSVLSNVPTSIEQHVEWISDCIEYLQKNDIDTLEAKEEAEEEWSKHCREVAEATLFTKTDSWYTGANVPGKPQRFLIYLGGVGPYREKCSDVASKGYEGFSLQSTLKKA</sequence>
<evidence type="ECO:0000256" key="4">
    <source>
        <dbReference type="ARBA" id="ARBA00022827"/>
    </source>
</evidence>
<organism evidence="8 9">
    <name type="scientific">Metabacillus rhizolycopersici</name>
    <dbReference type="NCBI Taxonomy" id="2875709"/>
    <lineage>
        <taxon>Bacteria</taxon>
        <taxon>Bacillati</taxon>
        <taxon>Bacillota</taxon>
        <taxon>Bacilli</taxon>
        <taxon>Bacillales</taxon>
        <taxon>Bacillaceae</taxon>
        <taxon>Metabacillus</taxon>
    </lineage>
</organism>
<reference evidence="8" key="1">
    <citation type="submission" date="2024-05" db="EMBL/GenBank/DDBJ databases">
        <title>Metabacillus sp. nov., isolated from the rhizosphere soil of tomato plants.</title>
        <authorList>
            <person name="Ma R."/>
        </authorList>
    </citation>
    <scope>NUCLEOTIDE SEQUENCE</scope>
    <source>
        <strain evidence="8">DBTR6</strain>
    </source>
</reference>
<evidence type="ECO:0000256" key="5">
    <source>
        <dbReference type="ARBA" id="ARBA00022857"/>
    </source>
</evidence>
<dbReference type="Gene3D" id="3.50.50.60">
    <property type="entry name" value="FAD/NAD(P)-binding domain"/>
    <property type="match status" value="2"/>
</dbReference>
<evidence type="ECO:0000256" key="6">
    <source>
        <dbReference type="ARBA" id="ARBA00023002"/>
    </source>
</evidence>
<comment type="cofactor">
    <cofactor evidence="1">
        <name>FAD</name>
        <dbReference type="ChEBI" id="CHEBI:57692"/>
    </cofactor>
</comment>
<dbReference type="InterPro" id="IPR020946">
    <property type="entry name" value="Flavin_mOase-like"/>
</dbReference>
<evidence type="ECO:0000256" key="1">
    <source>
        <dbReference type="ARBA" id="ARBA00001974"/>
    </source>
</evidence>
<evidence type="ECO:0000256" key="3">
    <source>
        <dbReference type="ARBA" id="ARBA00022630"/>
    </source>
</evidence>
<protein>
    <submittedName>
        <fullName evidence="8">NAD(P)/FAD-dependent oxidoreductase</fullName>
    </submittedName>
</protein>
<keyword evidence="9" id="KW-1185">Reference proteome</keyword>
<evidence type="ECO:0000256" key="7">
    <source>
        <dbReference type="ARBA" id="ARBA00023033"/>
    </source>
</evidence>
<proteinExistence type="inferred from homology"/>
<dbReference type="PANTHER" id="PTHR43098:SF3">
    <property type="entry name" value="L-ORNITHINE N(5)-MONOOXYGENASE-RELATED"/>
    <property type="match status" value="1"/>
</dbReference>
<keyword evidence="7" id="KW-0503">Monooxygenase</keyword>
<evidence type="ECO:0000313" key="9">
    <source>
        <dbReference type="Proteomes" id="UP001165287"/>
    </source>
</evidence>
<dbReference type="RefSeq" id="WP_224141134.1">
    <property type="nucleotide sequence ID" value="NZ_JAIQUM010000064.1"/>
</dbReference>
<dbReference type="EMBL" id="JAIQUM010000064">
    <property type="protein sequence ID" value="MBZ5752682.1"/>
    <property type="molecule type" value="Genomic_DNA"/>
</dbReference>
<dbReference type="Proteomes" id="UP001165287">
    <property type="component" value="Unassembled WGS sequence"/>
</dbReference>
<comment type="caution">
    <text evidence="8">The sequence shown here is derived from an EMBL/GenBank/DDBJ whole genome shotgun (WGS) entry which is preliminary data.</text>
</comment>
<accession>A0ABS7UXB1</accession>
<gene>
    <name evidence="8" type="ORF">K9V48_21180</name>
</gene>